<proteinExistence type="predicted"/>
<evidence type="ECO:0000313" key="2">
    <source>
        <dbReference type="EMBL" id="GLR18187.1"/>
    </source>
</evidence>
<gene>
    <name evidence="2" type="ORF">GCM10007940_28020</name>
</gene>
<evidence type="ECO:0000256" key="1">
    <source>
        <dbReference type="SAM" id="MobiDB-lite"/>
    </source>
</evidence>
<comment type="caution">
    <text evidence="2">The sequence shown here is derived from an EMBL/GenBank/DDBJ whole genome shotgun (WGS) entry which is preliminary data.</text>
</comment>
<sequence length="170" mass="19150">MSCNSPKNGLQSSENKNIESEKETTDAAEEFVAVMEEPNTYMDPFDPDFISGKWEAEDQNGFSFGTWFYVEDGYVSGQYCAMNEDASRIDCGTQDEVNMCYLKSPYLVGKKILELEVVSCYAMKKGKATIEPYGDGQIKWKLTESPGTFGVDHFAPEEAILFKTSFDPWD</sequence>
<organism evidence="2 3">
    <name type="scientific">Portibacter lacus</name>
    <dbReference type="NCBI Taxonomy" id="1099794"/>
    <lineage>
        <taxon>Bacteria</taxon>
        <taxon>Pseudomonadati</taxon>
        <taxon>Bacteroidota</taxon>
        <taxon>Saprospiria</taxon>
        <taxon>Saprospirales</taxon>
        <taxon>Haliscomenobacteraceae</taxon>
        <taxon>Portibacter</taxon>
    </lineage>
</organism>
<dbReference type="AlphaFoldDB" id="A0AA37SQY4"/>
<accession>A0AA37SQY4</accession>
<reference evidence="2" key="1">
    <citation type="journal article" date="2014" name="Int. J. Syst. Evol. Microbiol.">
        <title>Complete genome sequence of Corynebacterium casei LMG S-19264T (=DSM 44701T), isolated from a smear-ripened cheese.</title>
        <authorList>
            <consortium name="US DOE Joint Genome Institute (JGI-PGF)"/>
            <person name="Walter F."/>
            <person name="Albersmeier A."/>
            <person name="Kalinowski J."/>
            <person name="Ruckert C."/>
        </authorList>
    </citation>
    <scope>NUCLEOTIDE SEQUENCE</scope>
    <source>
        <strain evidence="2">NBRC 108769</strain>
    </source>
</reference>
<feature type="region of interest" description="Disordered" evidence="1">
    <location>
        <begin position="1"/>
        <end position="27"/>
    </location>
</feature>
<feature type="compositionally biased region" description="Polar residues" evidence="1">
    <location>
        <begin position="1"/>
        <end position="11"/>
    </location>
</feature>
<evidence type="ECO:0000313" key="3">
    <source>
        <dbReference type="Proteomes" id="UP001156666"/>
    </source>
</evidence>
<dbReference type="EMBL" id="BSOH01000015">
    <property type="protein sequence ID" value="GLR18187.1"/>
    <property type="molecule type" value="Genomic_DNA"/>
</dbReference>
<reference evidence="2" key="2">
    <citation type="submission" date="2023-01" db="EMBL/GenBank/DDBJ databases">
        <title>Draft genome sequence of Portibacter lacus strain NBRC 108769.</title>
        <authorList>
            <person name="Sun Q."/>
            <person name="Mori K."/>
        </authorList>
    </citation>
    <scope>NUCLEOTIDE SEQUENCE</scope>
    <source>
        <strain evidence="2">NBRC 108769</strain>
    </source>
</reference>
<keyword evidence="3" id="KW-1185">Reference proteome</keyword>
<feature type="compositionally biased region" description="Basic and acidic residues" evidence="1">
    <location>
        <begin position="16"/>
        <end position="25"/>
    </location>
</feature>
<name>A0AA37SQY4_9BACT</name>
<protein>
    <submittedName>
        <fullName evidence="2">Uncharacterized protein</fullName>
    </submittedName>
</protein>
<dbReference type="Proteomes" id="UP001156666">
    <property type="component" value="Unassembled WGS sequence"/>
</dbReference>